<feature type="transmembrane region" description="Helical" evidence="5">
    <location>
        <begin position="67"/>
        <end position="86"/>
    </location>
</feature>
<organism evidence="6 7">
    <name type="scientific">Shewanella submarina</name>
    <dbReference type="NCBI Taxonomy" id="2016376"/>
    <lineage>
        <taxon>Bacteria</taxon>
        <taxon>Pseudomonadati</taxon>
        <taxon>Pseudomonadota</taxon>
        <taxon>Gammaproteobacteria</taxon>
        <taxon>Alteromonadales</taxon>
        <taxon>Shewanellaceae</taxon>
        <taxon>Shewanella</taxon>
    </lineage>
</organism>
<evidence type="ECO:0000256" key="4">
    <source>
        <dbReference type="ARBA" id="ARBA00023136"/>
    </source>
</evidence>
<sequence>MSALSQLLLPLIVLVLWSSVIWCWMYATRIPAIRANKIRLDPDAPAGEQMAKLPAKVRWKADNYNHLMEQPTVFFAIVLTLGLLGATGEHNIWLAWAYVVLRIIHSLVQTIGNNIMLRFMIFVLSNVPLVWLTINALLAL</sequence>
<evidence type="ECO:0000313" key="7">
    <source>
        <dbReference type="Proteomes" id="UP001595621"/>
    </source>
</evidence>
<evidence type="ECO:0000256" key="2">
    <source>
        <dbReference type="ARBA" id="ARBA00022692"/>
    </source>
</evidence>
<feature type="transmembrane region" description="Helical" evidence="5">
    <location>
        <begin position="119"/>
        <end position="138"/>
    </location>
</feature>
<evidence type="ECO:0000256" key="5">
    <source>
        <dbReference type="SAM" id="Phobius"/>
    </source>
</evidence>
<keyword evidence="7" id="KW-1185">Reference proteome</keyword>
<feature type="transmembrane region" description="Helical" evidence="5">
    <location>
        <begin position="6"/>
        <end position="27"/>
    </location>
</feature>
<reference evidence="7" key="1">
    <citation type="journal article" date="2019" name="Int. J. Syst. Evol. Microbiol.">
        <title>The Global Catalogue of Microorganisms (GCM) 10K type strain sequencing project: providing services to taxonomists for standard genome sequencing and annotation.</title>
        <authorList>
            <consortium name="The Broad Institute Genomics Platform"/>
            <consortium name="The Broad Institute Genome Sequencing Center for Infectious Disease"/>
            <person name="Wu L."/>
            <person name="Ma J."/>
        </authorList>
    </citation>
    <scope>NUCLEOTIDE SEQUENCE [LARGE SCALE GENOMIC DNA]</scope>
    <source>
        <strain evidence="7">KCTC 52277</strain>
    </source>
</reference>
<keyword evidence="3 5" id="KW-1133">Transmembrane helix</keyword>
<evidence type="ECO:0000256" key="1">
    <source>
        <dbReference type="ARBA" id="ARBA00004370"/>
    </source>
</evidence>
<dbReference type="RefSeq" id="WP_248936041.1">
    <property type="nucleotide sequence ID" value="NZ_JAKILF010000004.1"/>
</dbReference>
<dbReference type="Pfam" id="PF01124">
    <property type="entry name" value="MAPEG"/>
    <property type="match status" value="1"/>
</dbReference>
<keyword evidence="2 5" id="KW-0812">Transmembrane</keyword>
<proteinExistence type="predicted"/>
<accession>A0ABV7GDG4</accession>
<keyword evidence="4 5" id="KW-0472">Membrane</keyword>
<dbReference type="Proteomes" id="UP001595621">
    <property type="component" value="Unassembled WGS sequence"/>
</dbReference>
<comment type="caution">
    <text evidence="6">The sequence shown here is derived from an EMBL/GenBank/DDBJ whole genome shotgun (WGS) entry which is preliminary data.</text>
</comment>
<evidence type="ECO:0000313" key="6">
    <source>
        <dbReference type="EMBL" id="MFC3139559.1"/>
    </source>
</evidence>
<gene>
    <name evidence="6" type="ORF">ACFOE0_15420</name>
</gene>
<dbReference type="SUPFAM" id="SSF161084">
    <property type="entry name" value="MAPEG domain-like"/>
    <property type="match status" value="1"/>
</dbReference>
<protein>
    <submittedName>
        <fullName evidence="6">MAPEG family protein</fullName>
    </submittedName>
</protein>
<dbReference type="InterPro" id="IPR001129">
    <property type="entry name" value="Membr-assoc_MAPEG"/>
</dbReference>
<dbReference type="Gene3D" id="1.20.120.550">
    <property type="entry name" value="Membrane associated eicosanoid/glutathione metabolism-like domain"/>
    <property type="match status" value="1"/>
</dbReference>
<comment type="subcellular location">
    <subcellularLocation>
        <location evidence="1">Membrane</location>
    </subcellularLocation>
</comment>
<dbReference type="InterPro" id="IPR023352">
    <property type="entry name" value="MAPEG-like_dom_sf"/>
</dbReference>
<evidence type="ECO:0000256" key="3">
    <source>
        <dbReference type="ARBA" id="ARBA00022989"/>
    </source>
</evidence>
<dbReference type="EMBL" id="JBHRTD010000017">
    <property type="protein sequence ID" value="MFC3139559.1"/>
    <property type="molecule type" value="Genomic_DNA"/>
</dbReference>
<name>A0ABV7GDG4_9GAMM</name>